<reference evidence="1 2" key="1">
    <citation type="journal article" date="2016" name="Mol. Biol. Evol.">
        <title>Comparative Genomics of Early-Diverging Mushroom-Forming Fungi Provides Insights into the Origins of Lignocellulose Decay Capabilities.</title>
        <authorList>
            <person name="Nagy L.G."/>
            <person name="Riley R."/>
            <person name="Tritt A."/>
            <person name="Adam C."/>
            <person name="Daum C."/>
            <person name="Floudas D."/>
            <person name="Sun H."/>
            <person name="Yadav J.S."/>
            <person name="Pangilinan J."/>
            <person name="Larsson K.H."/>
            <person name="Matsuura K."/>
            <person name="Barry K."/>
            <person name="Labutti K."/>
            <person name="Kuo R."/>
            <person name="Ohm R.A."/>
            <person name="Bhattacharya S.S."/>
            <person name="Shirouzu T."/>
            <person name="Yoshinaga Y."/>
            <person name="Martin F.M."/>
            <person name="Grigoriev I.V."/>
            <person name="Hibbett D.S."/>
        </authorList>
    </citation>
    <scope>NUCLEOTIDE SEQUENCE [LARGE SCALE GENOMIC DNA]</scope>
    <source>
        <strain evidence="1 2">93-53</strain>
    </source>
</reference>
<dbReference type="RefSeq" id="XP_040758216.1">
    <property type="nucleotide sequence ID" value="XM_040911017.1"/>
</dbReference>
<dbReference type="AlphaFoldDB" id="A0A165B8B3"/>
<keyword evidence="2" id="KW-1185">Reference proteome</keyword>
<name>A0A165B8B3_9APHY</name>
<gene>
    <name evidence="1" type="ORF">LAESUDRAFT_739614</name>
</gene>
<protein>
    <submittedName>
        <fullName evidence="1">Uncharacterized protein</fullName>
    </submittedName>
</protein>
<dbReference type="GeneID" id="63828046"/>
<dbReference type="Proteomes" id="UP000076871">
    <property type="component" value="Unassembled WGS sequence"/>
</dbReference>
<accession>A0A165B8B3</accession>
<proteinExistence type="predicted"/>
<dbReference type="OrthoDB" id="3219836at2759"/>
<organism evidence="1 2">
    <name type="scientific">Laetiporus sulphureus 93-53</name>
    <dbReference type="NCBI Taxonomy" id="1314785"/>
    <lineage>
        <taxon>Eukaryota</taxon>
        <taxon>Fungi</taxon>
        <taxon>Dikarya</taxon>
        <taxon>Basidiomycota</taxon>
        <taxon>Agaricomycotina</taxon>
        <taxon>Agaricomycetes</taxon>
        <taxon>Polyporales</taxon>
        <taxon>Laetiporus</taxon>
    </lineage>
</organism>
<dbReference type="STRING" id="1314785.A0A165B8B3"/>
<evidence type="ECO:0000313" key="2">
    <source>
        <dbReference type="Proteomes" id="UP000076871"/>
    </source>
</evidence>
<evidence type="ECO:0000313" key="1">
    <source>
        <dbReference type="EMBL" id="KZT00476.1"/>
    </source>
</evidence>
<sequence>MPAPETSHETRPVLGHVNLMVDSFIANAELDDMRAVIRTLLATSPPSVTATFTNAARRRLEKMNAKSLSPSTRLFVKSLDGLTRPTPELYSTLGRARALYGAGMGFASLSLLTEVVHATVGAVWDEAGEMADVLAAIDADVTQAIQSAKEEMASGRVTDPGAARAVVGALQDALQRSERDTEIWGGDFAFERGAVSVQYWKF</sequence>
<dbReference type="InParanoid" id="A0A165B8B3"/>
<dbReference type="EMBL" id="KV427685">
    <property type="protein sequence ID" value="KZT00476.1"/>
    <property type="molecule type" value="Genomic_DNA"/>
</dbReference>